<dbReference type="InterPro" id="IPR011010">
    <property type="entry name" value="DNA_brk_join_enz"/>
</dbReference>
<organism evidence="5 6">
    <name type="scientific">Moheibacter stercoris</name>
    <dbReference type="NCBI Taxonomy" id="1628251"/>
    <lineage>
        <taxon>Bacteria</taxon>
        <taxon>Pseudomonadati</taxon>
        <taxon>Bacteroidota</taxon>
        <taxon>Flavobacteriia</taxon>
        <taxon>Flavobacteriales</taxon>
        <taxon>Weeksellaceae</taxon>
        <taxon>Moheibacter</taxon>
    </lineage>
</organism>
<reference evidence="5 6" key="1">
    <citation type="submission" date="2024-06" db="EMBL/GenBank/DDBJ databases">
        <title>Genomic Encyclopedia of Type Strains, Phase IV (KMG-IV): sequencing the most valuable type-strain genomes for metagenomic binning, comparative biology and taxonomic classification.</title>
        <authorList>
            <person name="Goeker M."/>
        </authorList>
    </citation>
    <scope>NUCLEOTIDE SEQUENCE [LARGE SCALE GENOMIC DNA]</scope>
    <source>
        <strain evidence="5 6">DSM 29388</strain>
    </source>
</reference>
<dbReference type="Pfam" id="PF13102">
    <property type="entry name" value="Phage_int_SAM_5"/>
    <property type="match status" value="1"/>
</dbReference>
<dbReference type="CDD" id="cd01185">
    <property type="entry name" value="INTN1_C_like"/>
    <property type="match status" value="1"/>
</dbReference>
<dbReference type="SUPFAM" id="SSF56349">
    <property type="entry name" value="DNA breaking-rejoining enzymes"/>
    <property type="match status" value="1"/>
</dbReference>
<dbReference type="PROSITE" id="PS51898">
    <property type="entry name" value="TYR_RECOMBINASE"/>
    <property type="match status" value="1"/>
</dbReference>
<comment type="caution">
    <text evidence="5">The sequence shown here is derived from an EMBL/GenBank/DDBJ whole genome shotgun (WGS) entry which is preliminary data.</text>
</comment>
<dbReference type="InterPro" id="IPR035386">
    <property type="entry name" value="Arm-DNA-bind_5"/>
</dbReference>
<dbReference type="RefSeq" id="WP_354507763.1">
    <property type="nucleotide sequence ID" value="NZ_JBEPMO010000004.1"/>
</dbReference>
<dbReference type="Gene3D" id="1.10.443.10">
    <property type="entry name" value="Intergrase catalytic core"/>
    <property type="match status" value="1"/>
</dbReference>
<proteinExistence type="inferred from homology"/>
<dbReference type="Pfam" id="PF17293">
    <property type="entry name" value="Arm-DNA-bind_5"/>
    <property type="match status" value="1"/>
</dbReference>
<dbReference type="PANTHER" id="PTHR30349">
    <property type="entry name" value="PHAGE INTEGRASE-RELATED"/>
    <property type="match status" value="1"/>
</dbReference>
<dbReference type="InterPro" id="IPR002104">
    <property type="entry name" value="Integrase_catalytic"/>
</dbReference>
<evidence type="ECO:0000256" key="2">
    <source>
        <dbReference type="ARBA" id="ARBA00023125"/>
    </source>
</evidence>
<accession>A0ABV2LSB1</accession>
<dbReference type="Proteomes" id="UP001549146">
    <property type="component" value="Unassembled WGS sequence"/>
</dbReference>
<evidence type="ECO:0000313" key="6">
    <source>
        <dbReference type="Proteomes" id="UP001549146"/>
    </source>
</evidence>
<comment type="similarity">
    <text evidence="1">Belongs to the 'phage' integrase family.</text>
</comment>
<gene>
    <name evidence="5" type="ORF">ABID46_001035</name>
</gene>
<keyword evidence="6" id="KW-1185">Reference proteome</keyword>
<dbReference type="InterPro" id="IPR025269">
    <property type="entry name" value="SAM-like_dom"/>
</dbReference>
<dbReference type="Pfam" id="PF00589">
    <property type="entry name" value="Phage_integrase"/>
    <property type="match status" value="1"/>
</dbReference>
<dbReference type="Gene3D" id="1.10.150.130">
    <property type="match status" value="1"/>
</dbReference>
<evidence type="ECO:0000259" key="4">
    <source>
        <dbReference type="PROSITE" id="PS51898"/>
    </source>
</evidence>
<sequence length="405" mass="47760">MNKNNLNILFILDKRRTNKKGLTPLRCRITYLGKRKVISTGIFINHQNWDSKLQKAKPKNEENTSINNKISLIKNKINQAFLFLQIQENSISIEDIYFQYIGKPSKKNIGIISHYSNFLDKYRSLIDVEIKQTTWNKFNYIFSDLKDFILWKYKQSDLQLKDVDMEFIQEFEYYLKIIKLQKQITINKALQRLKKVVKTAVESKIIDSFPFSEHKPKAVKNQITFLSVDELSKLENFVFKQKRLHDVAQMFIFCCYTGLAYNEMATLQEKHIVKGFDGNYWVKMIREKTQKEISIPLLPKCIKVIEKYKQELNGETLLPIISNQKFNSYLKEIADIIGIEKNLTHHVARKTFASTILLYNDIPMEIVSELLGHSKITITQEYYGKVVQEKVSQHFQFLKDKLDNK</sequence>
<dbReference type="PANTHER" id="PTHR30349:SF64">
    <property type="entry name" value="PROPHAGE INTEGRASE INTD-RELATED"/>
    <property type="match status" value="1"/>
</dbReference>
<protein>
    <submittedName>
        <fullName evidence="5">Site-specific recombinase XerD</fullName>
    </submittedName>
</protein>
<evidence type="ECO:0000256" key="3">
    <source>
        <dbReference type="ARBA" id="ARBA00023172"/>
    </source>
</evidence>
<keyword evidence="3" id="KW-0233">DNA recombination</keyword>
<name>A0ABV2LSB1_9FLAO</name>
<evidence type="ECO:0000256" key="1">
    <source>
        <dbReference type="ARBA" id="ARBA00008857"/>
    </source>
</evidence>
<dbReference type="InterPro" id="IPR013762">
    <property type="entry name" value="Integrase-like_cat_sf"/>
</dbReference>
<evidence type="ECO:0000313" key="5">
    <source>
        <dbReference type="EMBL" id="MET3731466.1"/>
    </source>
</evidence>
<feature type="domain" description="Tyr recombinase" evidence="4">
    <location>
        <begin position="221"/>
        <end position="396"/>
    </location>
</feature>
<keyword evidence="2" id="KW-0238">DNA-binding</keyword>
<dbReference type="EMBL" id="JBEPMO010000004">
    <property type="protein sequence ID" value="MET3731466.1"/>
    <property type="molecule type" value="Genomic_DNA"/>
</dbReference>
<dbReference type="InterPro" id="IPR050090">
    <property type="entry name" value="Tyrosine_recombinase_XerCD"/>
</dbReference>
<dbReference type="InterPro" id="IPR010998">
    <property type="entry name" value="Integrase_recombinase_N"/>
</dbReference>